<gene>
    <name evidence="4" type="ORF">CRHIZ90672A_00012369</name>
</gene>
<evidence type="ECO:0000256" key="2">
    <source>
        <dbReference type="ARBA" id="ARBA00023315"/>
    </source>
</evidence>
<sequence>MTSNVEYKVTKLTRDDYDEWAVLFRAYIDFYRSSLDDEQYKKTFGRIIVEKDGLQALVVRQVGDGAEKMVGIAHFFPELTPWSEKKIMMLNDLFVDPAIRGQGLGRKLIEAVADVARDTGCLRLQWLTKHDNVTARALYDKLADTQFVQYRMAL</sequence>
<dbReference type="InterPro" id="IPR051016">
    <property type="entry name" value="Diverse_Substrate_AcTransf"/>
</dbReference>
<accession>A0A9N9V9G7</accession>
<dbReference type="PROSITE" id="PS51186">
    <property type="entry name" value="GNAT"/>
    <property type="match status" value="1"/>
</dbReference>
<dbReference type="GO" id="GO:0008080">
    <property type="term" value="F:N-acetyltransferase activity"/>
    <property type="evidence" value="ECO:0007669"/>
    <property type="project" value="TreeGrafter"/>
</dbReference>
<reference evidence="4" key="1">
    <citation type="submission" date="2021-10" db="EMBL/GenBank/DDBJ databases">
        <authorList>
            <person name="Piombo E."/>
        </authorList>
    </citation>
    <scope>NUCLEOTIDE SEQUENCE</scope>
</reference>
<dbReference type="Gene3D" id="3.40.630.30">
    <property type="match status" value="1"/>
</dbReference>
<dbReference type="PANTHER" id="PTHR10545:SF42">
    <property type="entry name" value="ACETYLTRANSFERASE"/>
    <property type="match status" value="1"/>
</dbReference>
<dbReference type="OrthoDB" id="9975416at2759"/>
<dbReference type="PANTHER" id="PTHR10545">
    <property type="entry name" value="DIAMINE N-ACETYLTRANSFERASE"/>
    <property type="match status" value="1"/>
</dbReference>
<dbReference type="CDD" id="cd04301">
    <property type="entry name" value="NAT_SF"/>
    <property type="match status" value="1"/>
</dbReference>
<keyword evidence="1" id="KW-0808">Transferase</keyword>
<organism evidence="4 5">
    <name type="scientific">Clonostachys rhizophaga</name>
    <dbReference type="NCBI Taxonomy" id="160324"/>
    <lineage>
        <taxon>Eukaryota</taxon>
        <taxon>Fungi</taxon>
        <taxon>Dikarya</taxon>
        <taxon>Ascomycota</taxon>
        <taxon>Pezizomycotina</taxon>
        <taxon>Sordariomycetes</taxon>
        <taxon>Hypocreomycetidae</taxon>
        <taxon>Hypocreales</taxon>
        <taxon>Bionectriaceae</taxon>
        <taxon>Clonostachys</taxon>
    </lineage>
</organism>
<dbReference type="AlphaFoldDB" id="A0A9N9V9G7"/>
<dbReference type="InterPro" id="IPR016181">
    <property type="entry name" value="Acyl_CoA_acyltransferase"/>
</dbReference>
<dbReference type="Proteomes" id="UP000696573">
    <property type="component" value="Unassembled WGS sequence"/>
</dbReference>
<evidence type="ECO:0000256" key="1">
    <source>
        <dbReference type="ARBA" id="ARBA00022679"/>
    </source>
</evidence>
<evidence type="ECO:0000313" key="5">
    <source>
        <dbReference type="Proteomes" id="UP000696573"/>
    </source>
</evidence>
<evidence type="ECO:0000313" key="4">
    <source>
        <dbReference type="EMBL" id="CAH0019217.1"/>
    </source>
</evidence>
<name>A0A9N9V9G7_9HYPO</name>
<dbReference type="EMBL" id="CABFNQ020000553">
    <property type="protein sequence ID" value="CAH0019217.1"/>
    <property type="molecule type" value="Genomic_DNA"/>
</dbReference>
<dbReference type="SUPFAM" id="SSF55729">
    <property type="entry name" value="Acyl-CoA N-acyltransferases (Nat)"/>
    <property type="match status" value="1"/>
</dbReference>
<comment type="caution">
    <text evidence="4">The sequence shown here is derived from an EMBL/GenBank/DDBJ whole genome shotgun (WGS) entry which is preliminary data.</text>
</comment>
<evidence type="ECO:0000259" key="3">
    <source>
        <dbReference type="PROSITE" id="PS51186"/>
    </source>
</evidence>
<feature type="domain" description="N-acetyltransferase" evidence="3">
    <location>
        <begin position="7"/>
        <end position="154"/>
    </location>
</feature>
<dbReference type="Pfam" id="PF00583">
    <property type="entry name" value="Acetyltransf_1"/>
    <property type="match status" value="1"/>
</dbReference>
<keyword evidence="2" id="KW-0012">Acyltransferase</keyword>
<dbReference type="InterPro" id="IPR000182">
    <property type="entry name" value="GNAT_dom"/>
</dbReference>
<proteinExistence type="predicted"/>
<protein>
    <recommendedName>
        <fullName evidence="3">N-acetyltransferase domain-containing protein</fullName>
    </recommendedName>
</protein>
<keyword evidence="5" id="KW-1185">Reference proteome</keyword>